<gene>
    <name evidence="1" type="ORF">POCTA_138.1.T0370314</name>
</gene>
<protein>
    <submittedName>
        <fullName evidence="1">Uncharacterized protein</fullName>
    </submittedName>
</protein>
<accession>A0A8S1U4K9</accession>
<sequence length="187" mass="22490">MNITIETLCKELPNQFADYLRYLKTLRFEDQPDYLKLKDLMKQCSTSNTYDKRFEELISNKIRTLYRKSKFRVHFQLLLEMFESKDLILKNNPMSQILDLHYQMLLNVYHLIKLVCNQNNQSQTHIKIAASQPHMDFNFHIETVDFEDTEENMNNHPTLEQKYLNLFGFDAKLKIKNANFLFCNQCF</sequence>
<reference evidence="1" key="1">
    <citation type="submission" date="2021-01" db="EMBL/GenBank/DDBJ databases">
        <authorList>
            <consortium name="Genoscope - CEA"/>
            <person name="William W."/>
        </authorList>
    </citation>
    <scope>NUCLEOTIDE SEQUENCE</scope>
</reference>
<dbReference type="EMBL" id="CAJJDP010000037">
    <property type="protein sequence ID" value="CAD8160055.1"/>
    <property type="molecule type" value="Genomic_DNA"/>
</dbReference>
<evidence type="ECO:0000313" key="2">
    <source>
        <dbReference type="Proteomes" id="UP000683925"/>
    </source>
</evidence>
<keyword evidence="2" id="KW-1185">Reference proteome</keyword>
<dbReference type="AlphaFoldDB" id="A0A8S1U4K9"/>
<comment type="caution">
    <text evidence="1">The sequence shown here is derived from an EMBL/GenBank/DDBJ whole genome shotgun (WGS) entry which is preliminary data.</text>
</comment>
<dbReference type="Proteomes" id="UP000683925">
    <property type="component" value="Unassembled WGS sequence"/>
</dbReference>
<dbReference type="OrthoDB" id="1932208at2759"/>
<proteinExistence type="predicted"/>
<organism evidence="1 2">
    <name type="scientific">Paramecium octaurelia</name>
    <dbReference type="NCBI Taxonomy" id="43137"/>
    <lineage>
        <taxon>Eukaryota</taxon>
        <taxon>Sar</taxon>
        <taxon>Alveolata</taxon>
        <taxon>Ciliophora</taxon>
        <taxon>Intramacronucleata</taxon>
        <taxon>Oligohymenophorea</taxon>
        <taxon>Peniculida</taxon>
        <taxon>Parameciidae</taxon>
        <taxon>Paramecium</taxon>
    </lineage>
</organism>
<dbReference type="OMA" id="PNQFADY"/>
<name>A0A8S1U4K9_PAROT</name>
<evidence type="ECO:0000313" key="1">
    <source>
        <dbReference type="EMBL" id="CAD8160055.1"/>
    </source>
</evidence>